<dbReference type="InterPro" id="IPR036388">
    <property type="entry name" value="WH-like_DNA-bd_sf"/>
</dbReference>
<dbReference type="InterPro" id="IPR025374">
    <property type="entry name" value="DUF4364"/>
</dbReference>
<accession>A0A9Q4TMI0</accession>
<sequence>MITTKRSENYVFNNTSDLVEDKLLLLYLLENIKLPISNNQITQIILENNFINYFTLQEYLSELENASFINVIEQEGKHRIVISSKGLKVLSLFRNRISKDKLKAIDVYLSKQLENIKKEITISSEYTIEGNNYIVNLKAIENNSILIDLKLNVASNEQAKALCANWKENPSEIYYKLIKVLINDIK</sequence>
<dbReference type="Proteomes" id="UP000481363">
    <property type="component" value="Unassembled WGS sequence"/>
</dbReference>
<dbReference type="EMBL" id="SWNT01000001">
    <property type="protein sequence ID" value="NFF69795.1"/>
    <property type="molecule type" value="Genomic_DNA"/>
</dbReference>
<protein>
    <submittedName>
        <fullName evidence="2">DUF4364 family protein</fullName>
    </submittedName>
</protein>
<dbReference type="EMBL" id="SXDK01000001">
    <property type="protein sequence ID" value="NFU58720.1"/>
    <property type="molecule type" value="Genomic_DNA"/>
</dbReference>
<reference evidence="2 3" key="1">
    <citation type="submission" date="2019-04" db="EMBL/GenBank/DDBJ databases">
        <title>Genome sequencing of Clostridium botulinum Groups I-IV and Clostridium butyricum.</title>
        <authorList>
            <person name="Brunt J."/>
            <person name="Van Vliet A.H.M."/>
            <person name="Stringer S.C."/>
            <person name="Carter A.T."/>
            <person name="Peck M.W."/>
        </authorList>
    </citation>
    <scope>NUCLEOTIDE SEQUENCE</scope>
    <source>
        <strain evidence="2">7221C</strain>
        <strain evidence="1 3">IFR 18/049</strain>
    </source>
</reference>
<gene>
    <name evidence="1" type="ORF">FCV11_01545</name>
    <name evidence="2" type="ORF">FDF67_00640</name>
</gene>
<organism evidence="2 4">
    <name type="scientific">Clostridium botulinum</name>
    <dbReference type="NCBI Taxonomy" id="1491"/>
    <lineage>
        <taxon>Bacteria</taxon>
        <taxon>Bacillati</taxon>
        <taxon>Bacillota</taxon>
        <taxon>Clostridia</taxon>
        <taxon>Eubacteriales</taxon>
        <taxon>Clostridiaceae</taxon>
        <taxon>Clostridium</taxon>
    </lineage>
</organism>
<evidence type="ECO:0000313" key="3">
    <source>
        <dbReference type="Proteomes" id="UP000481363"/>
    </source>
</evidence>
<comment type="caution">
    <text evidence="2">The sequence shown here is derived from an EMBL/GenBank/DDBJ whole genome shotgun (WGS) entry which is preliminary data.</text>
</comment>
<name>A0A9Q4TMI0_CLOBO</name>
<proteinExistence type="predicted"/>
<evidence type="ECO:0000313" key="1">
    <source>
        <dbReference type="EMBL" id="NFF69795.1"/>
    </source>
</evidence>
<dbReference type="Pfam" id="PF14277">
    <property type="entry name" value="DUF4364"/>
    <property type="match status" value="1"/>
</dbReference>
<evidence type="ECO:0000313" key="4">
    <source>
        <dbReference type="Proteomes" id="UP000785180"/>
    </source>
</evidence>
<dbReference type="Proteomes" id="UP000785180">
    <property type="component" value="Unassembled WGS sequence"/>
</dbReference>
<evidence type="ECO:0000313" key="2">
    <source>
        <dbReference type="EMBL" id="NFU58720.1"/>
    </source>
</evidence>
<dbReference type="AlphaFoldDB" id="A0A9Q4TMI0"/>
<dbReference type="Gene3D" id="1.10.10.10">
    <property type="entry name" value="Winged helix-like DNA-binding domain superfamily/Winged helix DNA-binding domain"/>
    <property type="match status" value="1"/>
</dbReference>